<dbReference type="AlphaFoldDB" id="A0A7V9ABT1"/>
<feature type="transmembrane region" description="Helical" evidence="7">
    <location>
        <begin position="54"/>
        <end position="76"/>
    </location>
</feature>
<dbReference type="EMBL" id="JACEFB010000005">
    <property type="protein sequence ID" value="MBA2226398.1"/>
    <property type="molecule type" value="Genomic_DNA"/>
</dbReference>
<dbReference type="PANTHER" id="PTHR34184:SF4">
    <property type="entry name" value="UPF0718 PROTEIN YCGR"/>
    <property type="match status" value="1"/>
</dbReference>
<proteinExistence type="inferred from homology"/>
<dbReference type="Proteomes" id="UP000542342">
    <property type="component" value="Unassembled WGS sequence"/>
</dbReference>
<evidence type="ECO:0000256" key="1">
    <source>
        <dbReference type="ARBA" id="ARBA00004651"/>
    </source>
</evidence>
<dbReference type="InterPro" id="IPR052923">
    <property type="entry name" value="UPF0718"/>
</dbReference>
<dbReference type="InterPro" id="IPR005524">
    <property type="entry name" value="DUF318"/>
</dbReference>
<feature type="transmembrane region" description="Helical" evidence="7">
    <location>
        <begin position="12"/>
        <end position="33"/>
    </location>
</feature>
<evidence type="ECO:0000256" key="5">
    <source>
        <dbReference type="ARBA" id="ARBA00022989"/>
    </source>
</evidence>
<feature type="transmembrane region" description="Helical" evidence="7">
    <location>
        <begin position="196"/>
        <end position="214"/>
    </location>
</feature>
<keyword evidence="6 7" id="KW-0472">Membrane</keyword>
<dbReference type="GO" id="GO:0005886">
    <property type="term" value="C:plasma membrane"/>
    <property type="evidence" value="ECO:0007669"/>
    <property type="project" value="UniProtKB-SubCell"/>
</dbReference>
<keyword evidence="9" id="KW-1185">Reference proteome</keyword>
<dbReference type="Pfam" id="PF03773">
    <property type="entry name" value="ArsP_1"/>
    <property type="match status" value="1"/>
</dbReference>
<comment type="similarity">
    <text evidence="2">Belongs to the UPF0718 family.</text>
</comment>
<evidence type="ECO:0000256" key="3">
    <source>
        <dbReference type="ARBA" id="ARBA00022475"/>
    </source>
</evidence>
<evidence type="ECO:0000256" key="2">
    <source>
        <dbReference type="ARBA" id="ARBA00006386"/>
    </source>
</evidence>
<sequence>MDPTLLDFLLTFSAILWEAMPFIVVGAMVAGVLEEFLPQQFITRILPPRLLPSVMVGAGLGLVFPMCECGIVVVMRRLLRKGLPLACCIAYLLAGPIINMVVIFSTWFAFRDHKIGPEMVGLRCGLGFLVAVVTALIVHGQYRKYGADLLTPLAHPGPPGKSQSSTSSASGSAPRRSLFQRLSHISATALHDFVDITVFLILGAVLAAVAKQYIAPDEVERLSREAPLLVIAGMMLLAALMCLCSEADAFVAASFTSLHISGKLAFLVYGPMVDIKLMMMYTRIFRPRLILIILVAVTTQVFLYTAIVHLIYQLNGWTGLPG</sequence>
<dbReference type="RefSeq" id="WP_194537826.1">
    <property type="nucleotide sequence ID" value="NZ_JACEFB010000005.1"/>
</dbReference>
<reference evidence="8 9" key="1">
    <citation type="submission" date="2020-07" db="EMBL/GenBank/DDBJ databases">
        <title>Thermogemmata thermophila gen. nov., sp. nov., a novel moderate thermophilic planctomycete from a Kamchatka hot spring.</title>
        <authorList>
            <person name="Elcheninov A.G."/>
            <person name="Podosokorskaya O.A."/>
            <person name="Kovaleva O.L."/>
            <person name="Novikov A."/>
            <person name="Bonch-Osmolovskaya E.A."/>
            <person name="Toshchakov S.V."/>
            <person name="Kublanov I.V."/>
        </authorList>
    </citation>
    <scope>NUCLEOTIDE SEQUENCE [LARGE SCALE GENOMIC DNA]</scope>
    <source>
        <strain evidence="8 9">2918</strain>
    </source>
</reference>
<evidence type="ECO:0000313" key="9">
    <source>
        <dbReference type="Proteomes" id="UP000542342"/>
    </source>
</evidence>
<keyword evidence="5 7" id="KW-1133">Transmembrane helix</keyword>
<evidence type="ECO:0000256" key="6">
    <source>
        <dbReference type="ARBA" id="ARBA00023136"/>
    </source>
</evidence>
<gene>
    <name evidence="8" type="ORF">H0921_09525</name>
</gene>
<keyword evidence="3" id="KW-1003">Cell membrane</keyword>
<keyword evidence="4 7" id="KW-0812">Transmembrane</keyword>
<evidence type="ECO:0000256" key="7">
    <source>
        <dbReference type="SAM" id="Phobius"/>
    </source>
</evidence>
<comment type="subcellular location">
    <subcellularLocation>
        <location evidence="1">Cell membrane</location>
        <topology evidence="1">Multi-pass membrane protein</topology>
    </subcellularLocation>
</comment>
<feature type="transmembrane region" description="Helical" evidence="7">
    <location>
        <begin position="82"/>
        <end position="108"/>
    </location>
</feature>
<accession>A0A7V9ABT1</accession>
<organism evidence="8 9">
    <name type="scientific">Thermogemmata fonticola</name>
    <dbReference type="NCBI Taxonomy" id="2755323"/>
    <lineage>
        <taxon>Bacteria</taxon>
        <taxon>Pseudomonadati</taxon>
        <taxon>Planctomycetota</taxon>
        <taxon>Planctomycetia</taxon>
        <taxon>Gemmatales</taxon>
        <taxon>Gemmataceae</taxon>
        <taxon>Thermogemmata</taxon>
    </lineage>
</organism>
<name>A0A7V9ABT1_9BACT</name>
<comment type="caution">
    <text evidence="8">The sequence shown here is derived from an EMBL/GenBank/DDBJ whole genome shotgun (WGS) entry which is preliminary data.</text>
</comment>
<evidence type="ECO:0000313" key="8">
    <source>
        <dbReference type="EMBL" id="MBA2226398.1"/>
    </source>
</evidence>
<feature type="transmembrane region" description="Helical" evidence="7">
    <location>
        <begin position="249"/>
        <end position="269"/>
    </location>
</feature>
<evidence type="ECO:0000256" key="4">
    <source>
        <dbReference type="ARBA" id="ARBA00022692"/>
    </source>
</evidence>
<protein>
    <submittedName>
        <fullName evidence="8">Permease</fullName>
    </submittedName>
</protein>
<feature type="transmembrane region" description="Helical" evidence="7">
    <location>
        <begin position="120"/>
        <end position="142"/>
    </location>
</feature>
<dbReference type="PANTHER" id="PTHR34184">
    <property type="entry name" value="UPF0718 PROTEIN YCGR"/>
    <property type="match status" value="1"/>
</dbReference>
<feature type="transmembrane region" description="Helical" evidence="7">
    <location>
        <begin position="289"/>
        <end position="312"/>
    </location>
</feature>
<feature type="transmembrane region" description="Helical" evidence="7">
    <location>
        <begin position="226"/>
        <end position="243"/>
    </location>
</feature>